<feature type="transmembrane region" description="Helical" evidence="1">
    <location>
        <begin position="60"/>
        <end position="82"/>
    </location>
</feature>
<comment type="caution">
    <text evidence="2">The sequence shown here is derived from an EMBL/GenBank/DDBJ whole genome shotgun (WGS) entry which is preliminary data.</text>
</comment>
<name>A0ABV9GKL8_9BACL</name>
<sequence length="84" mass="9445">MTTFVIIIVVLIGVASLVGTLYAGRQVNQTIDKMEQATPEEQESLAKANYYKSHRSNFKLLTMIYLVLFVIAIIAFAVYLLAFK</sequence>
<evidence type="ECO:0000256" key="1">
    <source>
        <dbReference type="SAM" id="Phobius"/>
    </source>
</evidence>
<keyword evidence="1" id="KW-0472">Membrane</keyword>
<evidence type="ECO:0000313" key="2">
    <source>
        <dbReference type="EMBL" id="MFC4617688.1"/>
    </source>
</evidence>
<evidence type="ECO:0000313" key="3">
    <source>
        <dbReference type="Proteomes" id="UP001596022"/>
    </source>
</evidence>
<dbReference type="Proteomes" id="UP001596022">
    <property type="component" value="Unassembled WGS sequence"/>
</dbReference>
<dbReference type="RefSeq" id="WP_376844720.1">
    <property type="nucleotide sequence ID" value="NZ_JBHSFW010000001.1"/>
</dbReference>
<protein>
    <submittedName>
        <fullName evidence="2">Uncharacterized protein</fullName>
    </submittedName>
</protein>
<keyword evidence="1" id="KW-1133">Transmembrane helix</keyword>
<keyword evidence="1" id="KW-0812">Transmembrane</keyword>
<dbReference type="EMBL" id="JBHSFW010000001">
    <property type="protein sequence ID" value="MFC4617688.1"/>
    <property type="molecule type" value="Genomic_DNA"/>
</dbReference>
<organism evidence="2 3">
    <name type="scientific">Camelliibacillus cellulosilyticus</name>
    <dbReference type="NCBI Taxonomy" id="2174486"/>
    <lineage>
        <taxon>Bacteria</taxon>
        <taxon>Bacillati</taxon>
        <taxon>Bacillota</taxon>
        <taxon>Bacilli</taxon>
        <taxon>Bacillales</taxon>
        <taxon>Sporolactobacillaceae</taxon>
        <taxon>Camelliibacillus</taxon>
    </lineage>
</organism>
<keyword evidence="3" id="KW-1185">Reference proteome</keyword>
<proteinExistence type="predicted"/>
<reference evidence="3" key="1">
    <citation type="journal article" date="2019" name="Int. J. Syst. Evol. Microbiol.">
        <title>The Global Catalogue of Microorganisms (GCM) 10K type strain sequencing project: providing services to taxonomists for standard genome sequencing and annotation.</title>
        <authorList>
            <consortium name="The Broad Institute Genomics Platform"/>
            <consortium name="The Broad Institute Genome Sequencing Center for Infectious Disease"/>
            <person name="Wu L."/>
            <person name="Ma J."/>
        </authorList>
    </citation>
    <scope>NUCLEOTIDE SEQUENCE [LARGE SCALE GENOMIC DNA]</scope>
    <source>
        <strain evidence="3">CGMCC 1.16306</strain>
    </source>
</reference>
<gene>
    <name evidence="2" type="ORF">ACFO4N_02970</name>
</gene>
<feature type="transmembrane region" description="Helical" evidence="1">
    <location>
        <begin position="6"/>
        <end position="24"/>
    </location>
</feature>
<accession>A0ABV9GKL8</accession>